<dbReference type="Proteomes" id="UP000439022">
    <property type="component" value="Unassembled WGS sequence"/>
</dbReference>
<evidence type="ECO:0000313" key="4">
    <source>
        <dbReference type="Proteomes" id="UP000439022"/>
    </source>
</evidence>
<keyword evidence="4" id="KW-1185">Reference proteome</keyword>
<keyword evidence="1" id="KW-0560">Oxidoreductase</keyword>
<dbReference type="PANTHER" id="PTHR13847">
    <property type="entry name" value="SARCOSINE DEHYDROGENASE-RELATED"/>
    <property type="match status" value="1"/>
</dbReference>
<evidence type="ECO:0000259" key="2">
    <source>
        <dbReference type="Pfam" id="PF01266"/>
    </source>
</evidence>
<proteinExistence type="predicted"/>
<comment type="caution">
    <text evidence="3">The sequence shown here is derived from an EMBL/GenBank/DDBJ whole genome shotgun (WGS) entry which is preliminary data.</text>
</comment>
<dbReference type="RefSeq" id="WP_151164557.1">
    <property type="nucleotide sequence ID" value="NZ_WKJO01000002.1"/>
</dbReference>
<evidence type="ECO:0000313" key="3">
    <source>
        <dbReference type="EMBL" id="MRX23555.1"/>
    </source>
</evidence>
<organism evidence="3 4">
    <name type="scientific">Haloferax litoreum</name>
    <dbReference type="NCBI Taxonomy" id="2666140"/>
    <lineage>
        <taxon>Archaea</taxon>
        <taxon>Methanobacteriati</taxon>
        <taxon>Methanobacteriota</taxon>
        <taxon>Stenosarchaea group</taxon>
        <taxon>Halobacteria</taxon>
        <taxon>Halobacteriales</taxon>
        <taxon>Haloferacaceae</taxon>
        <taxon>Haloferax</taxon>
    </lineage>
</organism>
<dbReference type="SUPFAM" id="SSF51905">
    <property type="entry name" value="FAD/NAD(P)-binding domain"/>
    <property type="match status" value="1"/>
</dbReference>
<sequence length="389" mass="41607">MTHATIIGAGAVGVSAAHHLAERGIEVTLVDKGHAAGETTGKAGGLVFCQLHEPADVRAMGYSIDFFRDLSAAENHFTYHEVGFLRTGTEREHSAFEREVSMQQNEGANVRLVDPPEISEIYPTLSLDGVTVGTYAPGDGYADPHTFTTTLLDEARAKGVTYRPGTKVTDIDVSDTPTVETEAGPIQTDTVVIAAGPWSRRVAALTGVDLPVKPYRAQALVTTPVAFDIGTVYDAHEGVYFRSEQRGGLLVGDGTEEVESDPDGYTQTADFDFLVETSDVVERCLPVDDVGIQNAWAGLCTATPDGRPLVGRPVYEPGSDGGPDDVVVAAGLQGHGFMRSPAVGHAVADIVCDGESEYPEWRPDRFDEHPGDFDIEEMLKLDGKHPGLQ</sequence>
<dbReference type="GO" id="GO:0005737">
    <property type="term" value="C:cytoplasm"/>
    <property type="evidence" value="ECO:0007669"/>
    <property type="project" value="TreeGrafter"/>
</dbReference>
<accession>A0A6A8GKC1</accession>
<dbReference type="PANTHER" id="PTHR13847:SF287">
    <property type="entry name" value="FAD-DEPENDENT OXIDOREDUCTASE DOMAIN-CONTAINING PROTEIN 1"/>
    <property type="match status" value="1"/>
</dbReference>
<reference evidence="3 4" key="1">
    <citation type="submission" date="2019-11" db="EMBL/GenBank/DDBJ databases">
        <title>Whole genome sequence of Haloferax sp. MBLA0076.</title>
        <authorList>
            <person name="Seo M.-J."/>
            <person name="Cho E.-S."/>
        </authorList>
    </citation>
    <scope>NUCLEOTIDE SEQUENCE [LARGE SCALE GENOMIC DNA]</scope>
    <source>
        <strain evidence="3 4">MBLA0076</strain>
    </source>
</reference>
<name>A0A6A8GKC1_9EURY</name>
<protein>
    <submittedName>
        <fullName evidence="3">FAD-dependent oxidoreductase</fullName>
    </submittedName>
</protein>
<dbReference type="Pfam" id="PF01266">
    <property type="entry name" value="DAO"/>
    <property type="match status" value="1"/>
</dbReference>
<gene>
    <name evidence="3" type="ORF">GJR96_16540</name>
</gene>
<dbReference type="InterPro" id="IPR006076">
    <property type="entry name" value="FAD-dep_OxRdtase"/>
</dbReference>
<dbReference type="GO" id="GO:0016491">
    <property type="term" value="F:oxidoreductase activity"/>
    <property type="evidence" value="ECO:0007669"/>
    <property type="project" value="UniProtKB-KW"/>
</dbReference>
<evidence type="ECO:0000256" key="1">
    <source>
        <dbReference type="ARBA" id="ARBA00023002"/>
    </source>
</evidence>
<dbReference type="InterPro" id="IPR036188">
    <property type="entry name" value="FAD/NAD-bd_sf"/>
</dbReference>
<dbReference type="Gene3D" id="3.50.50.60">
    <property type="entry name" value="FAD/NAD(P)-binding domain"/>
    <property type="match status" value="1"/>
</dbReference>
<dbReference type="AlphaFoldDB" id="A0A6A8GKC1"/>
<dbReference type="Gene3D" id="3.30.9.10">
    <property type="entry name" value="D-Amino Acid Oxidase, subunit A, domain 2"/>
    <property type="match status" value="1"/>
</dbReference>
<dbReference type="EMBL" id="WKJO01000002">
    <property type="protein sequence ID" value="MRX23555.1"/>
    <property type="molecule type" value="Genomic_DNA"/>
</dbReference>
<feature type="domain" description="FAD dependent oxidoreductase" evidence="2">
    <location>
        <begin position="5"/>
        <end position="349"/>
    </location>
</feature>